<accession>I7LWI1</accession>
<keyword evidence="2" id="KW-1185">Reference proteome</keyword>
<dbReference type="InParanoid" id="I7LWI1"/>
<gene>
    <name evidence="1" type="ORF">TTHERM_00566890</name>
</gene>
<name>I7LWI1_TETTS</name>
<dbReference type="Pfam" id="PF14536">
    <property type="entry name" value="DUF4441"/>
    <property type="match status" value="1"/>
</dbReference>
<protein>
    <submittedName>
        <fullName evidence="1">Uncharacterized protein</fullName>
    </submittedName>
</protein>
<dbReference type="GeneID" id="7844092"/>
<dbReference type="RefSeq" id="XP_001022090.4">
    <property type="nucleotide sequence ID" value="XM_001022090.4"/>
</dbReference>
<dbReference type="KEGG" id="tet:TTHERM_00566890"/>
<evidence type="ECO:0000313" key="1">
    <source>
        <dbReference type="EMBL" id="EAS01845.4"/>
    </source>
</evidence>
<sequence length="167" mass="20084">MQMDQLLTYFAGNIQIVCNQHEQSTEISSCQDSQDIMDEAQIVSLNKKNVIRNLIRAFLQYLFGKNQKVSILQQYFPNSSDYDTKCQIKRYFAKKKYNHLVLKQLYKHQIYGQMFKQFLLTEAHNYLQRSQIKEKENHVIFINYMIKCYEDERLLEKLETYSKAKKI</sequence>
<dbReference type="AlphaFoldDB" id="I7LWI1"/>
<organism evidence="1 2">
    <name type="scientific">Tetrahymena thermophila (strain SB210)</name>
    <dbReference type="NCBI Taxonomy" id="312017"/>
    <lineage>
        <taxon>Eukaryota</taxon>
        <taxon>Sar</taxon>
        <taxon>Alveolata</taxon>
        <taxon>Ciliophora</taxon>
        <taxon>Intramacronucleata</taxon>
        <taxon>Oligohymenophorea</taxon>
        <taxon>Hymenostomatida</taxon>
        <taxon>Tetrahymenina</taxon>
        <taxon>Tetrahymenidae</taxon>
        <taxon>Tetrahymena</taxon>
    </lineage>
</organism>
<dbReference type="InterPro" id="IPR028008">
    <property type="entry name" value="DUF4441"/>
</dbReference>
<evidence type="ECO:0000313" key="2">
    <source>
        <dbReference type="Proteomes" id="UP000009168"/>
    </source>
</evidence>
<dbReference type="EMBL" id="GG662556">
    <property type="protein sequence ID" value="EAS01845.4"/>
    <property type="molecule type" value="Genomic_DNA"/>
</dbReference>
<dbReference type="Proteomes" id="UP000009168">
    <property type="component" value="Unassembled WGS sequence"/>
</dbReference>
<proteinExistence type="predicted"/>
<reference evidence="2" key="1">
    <citation type="journal article" date="2006" name="PLoS Biol.">
        <title>Macronuclear genome sequence of the ciliate Tetrahymena thermophila, a model eukaryote.</title>
        <authorList>
            <person name="Eisen J.A."/>
            <person name="Coyne R.S."/>
            <person name="Wu M."/>
            <person name="Wu D."/>
            <person name="Thiagarajan M."/>
            <person name="Wortman J.R."/>
            <person name="Badger J.H."/>
            <person name="Ren Q."/>
            <person name="Amedeo P."/>
            <person name="Jones K.M."/>
            <person name="Tallon L.J."/>
            <person name="Delcher A.L."/>
            <person name="Salzberg S.L."/>
            <person name="Silva J.C."/>
            <person name="Haas B.J."/>
            <person name="Majoros W.H."/>
            <person name="Farzad M."/>
            <person name="Carlton J.M."/>
            <person name="Smith R.K. Jr."/>
            <person name="Garg J."/>
            <person name="Pearlman R.E."/>
            <person name="Karrer K.M."/>
            <person name="Sun L."/>
            <person name="Manning G."/>
            <person name="Elde N.C."/>
            <person name="Turkewitz A.P."/>
            <person name="Asai D.J."/>
            <person name="Wilkes D.E."/>
            <person name="Wang Y."/>
            <person name="Cai H."/>
            <person name="Collins K."/>
            <person name="Stewart B.A."/>
            <person name="Lee S.R."/>
            <person name="Wilamowska K."/>
            <person name="Weinberg Z."/>
            <person name="Ruzzo W.L."/>
            <person name="Wloga D."/>
            <person name="Gaertig J."/>
            <person name="Frankel J."/>
            <person name="Tsao C.-C."/>
            <person name="Gorovsky M.A."/>
            <person name="Keeling P.J."/>
            <person name="Waller R.F."/>
            <person name="Patron N.J."/>
            <person name="Cherry J.M."/>
            <person name="Stover N.A."/>
            <person name="Krieger C.J."/>
            <person name="del Toro C."/>
            <person name="Ryder H.F."/>
            <person name="Williamson S.C."/>
            <person name="Barbeau R.A."/>
            <person name="Hamilton E.P."/>
            <person name="Orias E."/>
        </authorList>
    </citation>
    <scope>NUCLEOTIDE SEQUENCE [LARGE SCALE GENOMIC DNA]</scope>
    <source>
        <strain evidence="2">SB210</strain>
    </source>
</reference>